<feature type="transmembrane region" description="Helical" evidence="1">
    <location>
        <begin position="531"/>
        <end position="551"/>
    </location>
</feature>
<proteinExistence type="predicted"/>
<evidence type="ECO:0000313" key="2">
    <source>
        <dbReference type="EMBL" id="MBB5821802.1"/>
    </source>
</evidence>
<feature type="transmembrane region" description="Helical" evidence="1">
    <location>
        <begin position="498"/>
        <end position="519"/>
    </location>
</feature>
<protein>
    <recommendedName>
        <fullName evidence="4">NACHT domain-containing protein</fullName>
    </recommendedName>
</protein>
<dbReference type="RefSeq" id="WP_184541017.1">
    <property type="nucleotide sequence ID" value="NZ_JACHMP010000001.1"/>
</dbReference>
<evidence type="ECO:0008006" key="4">
    <source>
        <dbReference type="Google" id="ProtNLM"/>
    </source>
</evidence>
<name>A0A7W9MI40_9ACTN</name>
<dbReference type="AlphaFoldDB" id="A0A7W9MI40"/>
<feature type="transmembrane region" description="Helical" evidence="1">
    <location>
        <begin position="657"/>
        <end position="680"/>
    </location>
</feature>
<feature type="transmembrane region" description="Helical" evidence="1">
    <location>
        <begin position="9"/>
        <end position="27"/>
    </location>
</feature>
<reference evidence="2 3" key="1">
    <citation type="submission" date="2020-08" db="EMBL/GenBank/DDBJ databases">
        <title>Sequencing the genomes of 1000 actinobacteria strains.</title>
        <authorList>
            <person name="Klenk H.-P."/>
        </authorList>
    </citation>
    <scope>NUCLEOTIDE SEQUENCE [LARGE SCALE GENOMIC DNA]</scope>
    <source>
        <strain evidence="2 3">DSM 46887</strain>
    </source>
</reference>
<feature type="transmembrane region" description="Helical" evidence="1">
    <location>
        <begin position="602"/>
        <end position="627"/>
    </location>
</feature>
<dbReference type="Gene3D" id="3.40.50.300">
    <property type="entry name" value="P-loop containing nucleotide triphosphate hydrolases"/>
    <property type="match status" value="1"/>
</dbReference>
<dbReference type="InterPro" id="IPR027417">
    <property type="entry name" value="P-loop_NTPase"/>
</dbReference>
<feature type="transmembrane region" description="Helical" evidence="1">
    <location>
        <begin position="439"/>
        <end position="460"/>
    </location>
</feature>
<keyword evidence="1" id="KW-1133">Transmembrane helix</keyword>
<dbReference type="SUPFAM" id="SSF52540">
    <property type="entry name" value="P-loop containing nucleoside triphosphate hydrolases"/>
    <property type="match status" value="1"/>
</dbReference>
<feature type="transmembrane region" description="Helical" evidence="1">
    <location>
        <begin position="576"/>
        <end position="596"/>
    </location>
</feature>
<organism evidence="2 3">
    <name type="scientific">Streptosporangium becharense</name>
    <dbReference type="NCBI Taxonomy" id="1816182"/>
    <lineage>
        <taxon>Bacteria</taxon>
        <taxon>Bacillati</taxon>
        <taxon>Actinomycetota</taxon>
        <taxon>Actinomycetes</taxon>
        <taxon>Streptosporangiales</taxon>
        <taxon>Streptosporangiaceae</taxon>
        <taxon>Streptosporangium</taxon>
    </lineage>
</organism>
<keyword evidence="3" id="KW-1185">Reference proteome</keyword>
<keyword evidence="1" id="KW-0472">Membrane</keyword>
<comment type="caution">
    <text evidence="2">The sequence shown here is derived from an EMBL/GenBank/DDBJ whole genome shotgun (WGS) entry which is preliminary data.</text>
</comment>
<sequence length="788" mass="83572">MSGRRTQRVVSAVIALTGLCYLGYVLLLRSQNDADEVSSILTALVTLLATFGFFAPPRRTTGDIAQITGPLRTEMRVILGREAHRRRLLGSRILPVVLRSRDGGRHPDLHIGPADGTPVTAGEFGATAAALVTAGALRRAVVYGTTGGGKTTLALLMARGLLDDPARLPVPLSLASWDPAEPLDSWLGRQLRNAYESVRGVEDVTRLLDQLVFTTEPVFVFDGLDELPRGTAGEAMRQIAERIPSHVTVIVLCGSRRRIGQFPGPENWAGYDILPLTTETIHRYLALSTTGGVRVDPGSNQARVLSTPLYLSLFRRLVASGTARPEEFLAPADSSPHELRDFLIDRHVESALSVDGELLHSRDGRHLGFLAYQLHARGLSGFTWWRVHEAVPPAWIATLFGLAVGPAYELALRMPDGLTRGFAIGTTTAVILGATRGTVFGAGPAATMGLVSGLVVFLLGRGVLPAGVAVADAVQCGTAIAIVAFGKAKVLEGVVRPVLLVASAGTLSAAATVVTQRWLVADGHVDRRFTGVLLAVTLGIGVAVLAARLLIPGRAALSPARVGFRLRRGVHGPRRIVAGVVAATPVGLAGGITGAFRHDLAYGVALAFSFGLTAGVPVGIVGGLVSWAGVTGSGPRRGQAVAVASPRSLLRDDVTTFAVSVAGVGLAATLALAALLGPMSCLLDVVVRVSRLRLGIEDGLLFGLTIGVVVASFNSACIAYFMSLTWFATTRKLPWRFIRFADRLCAREILRREGVLYQFRNDDIKIRLAHRFEPRCRCEAGGEGTERA</sequence>
<keyword evidence="1" id="KW-0812">Transmembrane</keyword>
<evidence type="ECO:0000313" key="3">
    <source>
        <dbReference type="Proteomes" id="UP000540685"/>
    </source>
</evidence>
<gene>
    <name evidence="2" type="ORF">F4562_004864</name>
</gene>
<dbReference type="EMBL" id="JACHMP010000001">
    <property type="protein sequence ID" value="MBB5821802.1"/>
    <property type="molecule type" value="Genomic_DNA"/>
</dbReference>
<feature type="transmembrane region" description="Helical" evidence="1">
    <location>
        <begin position="466"/>
        <end position="486"/>
    </location>
</feature>
<evidence type="ECO:0000256" key="1">
    <source>
        <dbReference type="SAM" id="Phobius"/>
    </source>
</evidence>
<feature type="transmembrane region" description="Helical" evidence="1">
    <location>
        <begin position="39"/>
        <end position="56"/>
    </location>
</feature>
<dbReference type="Proteomes" id="UP000540685">
    <property type="component" value="Unassembled WGS sequence"/>
</dbReference>
<feature type="transmembrane region" description="Helical" evidence="1">
    <location>
        <begin position="700"/>
        <end position="729"/>
    </location>
</feature>
<accession>A0A7W9MI40</accession>